<keyword evidence="2" id="KW-1185">Reference proteome</keyword>
<name>A0ABS4HHU5_9BACI</name>
<sequence length="56" mass="6893">MSFYTDILKKDEEQFWRIGMRRLTALFTLHFNKQDRIDKAKEMEKQNKALEQMRAL</sequence>
<evidence type="ECO:0000313" key="1">
    <source>
        <dbReference type="EMBL" id="MBP1950299.1"/>
    </source>
</evidence>
<dbReference type="EMBL" id="JAGGKK010000020">
    <property type="protein sequence ID" value="MBP1950299.1"/>
    <property type="molecule type" value="Genomic_DNA"/>
</dbReference>
<evidence type="ECO:0000313" key="2">
    <source>
        <dbReference type="Proteomes" id="UP001519328"/>
    </source>
</evidence>
<gene>
    <name evidence="1" type="ORF">J2Z82_003256</name>
</gene>
<accession>A0ABS4HHU5</accession>
<reference evidence="1 2" key="1">
    <citation type="submission" date="2021-03" db="EMBL/GenBank/DDBJ databases">
        <title>Genomic Encyclopedia of Type Strains, Phase IV (KMG-IV): sequencing the most valuable type-strain genomes for metagenomic binning, comparative biology and taxonomic classification.</title>
        <authorList>
            <person name="Goeker M."/>
        </authorList>
    </citation>
    <scope>NUCLEOTIDE SEQUENCE [LARGE SCALE GENOMIC DNA]</scope>
    <source>
        <strain evidence="1 2">DSM 21085</strain>
    </source>
</reference>
<organism evidence="1 2">
    <name type="scientific">Virgibacillus litoralis</name>
    <dbReference type="NCBI Taxonomy" id="578221"/>
    <lineage>
        <taxon>Bacteria</taxon>
        <taxon>Bacillati</taxon>
        <taxon>Bacillota</taxon>
        <taxon>Bacilli</taxon>
        <taxon>Bacillales</taxon>
        <taxon>Bacillaceae</taxon>
        <taxon>Virgibacillus</taxon>
    </lineage>
</organism>
<protein>
    <submittedName>
        <fullName evidence="1">Uncharacterized protein</fullName>
    </submittedName>
</protein>
<comment type="caution">
    <text evidence="1">The sequence shown here is derived from an EMBL/GenBank/DDBJ whole genome shotgun (WGS) entry which is preliminary data.</text>
</comment>
<dbReference type="Proteomes" id="UP001519328">
    <property type="component" value="Unassembled WGS sequence"/>
</dbReference>
<proteinExistence type="predicted"/>